<feature type="compositionally biased region" description="Low complexity" evidence="1">
    <location>
        <begin position="433"/>
        <end position="443"/>
    </location>
</feature>
<accession>A0A4Y0BGE7</accession>
<sequence length="460" mass="48531">MCSYERYGRNTFRIDYSEAPVRPTLDETVDFLFNVLKTGEDISMVQRNTVLSVVFVTMPTLERAMNIVKEHADKHFITHEGKQFPIRVEMEDGATEVRVRDLPPSLPDADVAADLGRFGEVISIVRGVYGPETRLAGVLTGMRIVRMKLKKPIASFIMVCGEETGVTYRGQQQSCRFCTEPVHFGLSCVQSRVERFHAEDSRTRKATSYADALQKAPTPAAATAAPTVATNNSAKGRGRGRKGKVRFTTLPNSTAMSSASAASVPQDPVSKIADRLVIPIEPAIVARPSSPKPNGSTKNEQCKGVNILTVAGATTTSTVVDTGARLVTASASAASSAAAPAAESAAVSGATSVAAPAAVSAAAPAAVSGATSAAAPAAAPAAERDTESRALSDSLVFKTPLAIPSITIPLRNVDEQVAIKRKQNPETDHESDGSSSSSHSLTGATKRKPGRPPKRFTTTQ</sequence>
<dbReference type="PANTHER" id="PTHR46486">
    <property type="entry name" value="CCHC-TYPE DOMAIN-CONTAINING PROTEIN"/>
    <property type="match status" value="1"/>
</dbReference>
<dbReference type="PANTHER" id="PTHR46486:SF1">
    <property type="entry name" value="CCHC-TYPE DOMAIN-CONTAINING PROTEIN"/>
    <property type="match status" value="1"/>
</dbReference>
<evidence type="ECO:0000313" key="2">
    <source>
        <dbReference type="EnsemblMetazoa" id="AFUN019516-PA"/>
    </source>
</evidence>
<evidence type="ECO:0000256" key="1">
    <source>
        <dbReference type="SAM" id="MobiDB-lite"/>
    </source>
</evidence>
<feature type="compositionally biased region" description="Basic and acidic residues" evidence="1">
    <location>
        <begin position="417"/>
        <end position="432"/>
    </location>
</feature>
<feature type="compositionally biased region" description="Low complexity" evidence="1">
    <location>
        <begin position="216"/>
        <end position="230"/>
    </location>
</feature>
<dbReference type="VEuPathDB" id="VectorBase:AFUN019516"/>
<feature type="region of interest" description="Disordered" evidence="1">
    <location>
        <begin position="215"/>
        <end position="245"/>
    </location>
</feature>
<name>A0A4Y0BGE7_ANOFN</name>
<dbReference type="EnsemblMetazoa" id="AFUN019516-RA">
    <property type="protein sequence ID" value="AFUN019516-PA"/>
    <property type="gene ID" value="AFUN019516"/>
</dbReference>
<feature type="compositionally biased region" description="Basic residues" evidence="1">
    <location>
        <begin position="445"/>
        <end position="454"/>
    </location>
</feature>
<feature type="region of interest" description="Disordered" evidence="1">
    <location>
        <begin position="417"/>
        <end position="460"/>
    </location>
</feature>
<organism evidence="2">
    <name type="scientific">Anopheles funestus</name>
    <name type="common">African malaria mosquito</name>
    <dbReference type="NCBI Taxonomy" id="62324"/>
    <lineage>
        <taxon>Eukaryota</taxon>
        <taxon>Metazoa</taxon>
        <taxon>Ecdysozoa</taxon>
        <taxon>Arthropoda</taxon>
        <taxon>Hexapoda</taxon>
        <taxon>Insecta</taxon>
        <taxon>Pterygota</taxon>
        <taxon>Neoptera</taxon>
        <taxon>Endopterygota</taxon>
        <taxon>Diptera</taxon>
        <taxon>Nematocera</taxon>
        <taxon>Culicoidea</taxon>
        <taxon>Culicidae</taxon>
        <taxon>Anophelinae</taxon>
        <taxon>Anopheles</taxon>
    </lineage>
</organism>
<feature type="compositionally biased region" description="Basic residues" evidence="1">
    <location>
        <begin position="236"/>
        <end position="245"/>
    </location>
</feature>
<dbReference type="VEuPathDB" id="VectorBase:AFUN2_013727"/>
<dbReference type="VEuPathDB" id="VectorBase:AFUN2_009545"/>
<dbReference type="AlphaFoldDB" id="A0A4Y0BGE7"/>
<reference evidence="2" key="1">
    <citation type="submission" date="2020-05" db="UniProtKB">
        <authorList>
            <consortium name="EnsemblMetazoa"/>
        </authorList>
    </citation>
    <scope>IDENTIFICATION</scope>
    <source>
        <strain evidence="2">FUMOZ</strain>
    </source>
</reference>
<proteinExistence type="predicted"/>
<protein>
    <submittedName>
        <fullName evidence="2">Uncharacterized protein</fullName>
    </submittedName>
</protein>
<dbReference type="STRING" id="62324.A0A4Y0BGE7"/>